<dbReference type="InterPro" id="IPR008928">
    <property type="entry name" value="6-hairpin_glycosidase_sf"/>
</dbReference>
<dbReference type="Proteomes" id="UP000649739">
    <property type="component" value="Unassembled WGS sequence"/>
</dbReference>
<dbReference type="PANTHER" id="PTHR31616:SF0">
    <property type="entry name" value="GLUCAN 1,4-ALPHA-GLUCOSIDASE"/>
    <property type="match status" value="1"/>
</dbReference>
<proteinExistence type="predicted"/>
<accession>A0A8J3BAN8</accession>
<dbReference type="Pfam" id="PF19291">
    <property type="entry name" value="TREH_N"/>
    <property type="match status" value="1"/>
</dbReference>
<protein>
    <submittedName>
        <fullName evidence="3">Glucoamylase</fullName>
    </submittedName>
</protein>
<dbReference type="AlphaFoldDB" id="A0A8J3BAN8"/>
<dbReference type="PANTHER" id="PTHR31616">
    <property type="entry name" value="TREHALASE"/>
    <property type="match status" value="1"/>
</dbReference>
<organism evidence="3 4">
    <name type="scientific">Pilimelia anulata</name>
    <dbReference type="NCBI Taxonomy" id="53371"/>
    <lineage>
        <taxon>Bacteria</taxon>
        <taxon>Bacillati</taxon>
        <taxon>Actinomycetota</taxon>
        <taxon>Actinomycetes</taxon>
        <taxon>Micromonosporales</taxon>
        <taxon>Micromonosporaceae</taxon>
        <taxon>Pilimelia</taxon>
    </lineage>
</organism>
<dbReference type="InterPro" id="IPR012341">
    <property type="entry name" value="6hp_glycosidase-like_sf"/>
</dbReference>
<sequence length="619" mass="69062">MGYQRIEDYGVIGDLHTVALVSTTGSLDYLCLPDFDSPTVFAALLDDEAGGRFRIGPAVEGARLRQLYLPDTNVLLTRFLCGDGVAEVTDFMPVGSMRHAHAVVRRVTGVRGRFRFRVECAPRFDYGRQPHRVEQRDNEVLFIPKGGDAPTLRLHTPVPVEVVGDDAVVDLVVEPGRTLDFVLEVAEPGRASPAAGTRWPARAFAHTVGYWRDWAGRIRNGGRWRSEVVRSALAMKLLTSQRYGSIAAAATFGLPELVGGERNWDYRYTWIRDASLTAATLVDLGCTDEPRAFLNWVTQRYRESPEPGVLQIMYGIDGRRDLTESTLPHLRGYLDSRPVRIGNGAYDQLQLDIYGELLHLVERFDAAVEPVTYELWCHLRDSVDWVAANWRRPDEGIWEVRGGQHEFLYARLMCWVALDRAVRIARRRSLPAPVADWERVRDEIHADIHAGFWSPAKRAFVQYRGADTVDAASLLMPLMGFVSPVEPRWLDTLRAIDRELVEDSLVYRYRTAAGAADGLAGTEGTFCMCSYWFIHCLTLAGDTDRAQFYFEKMHSYANHLGLYAEEMDGTGRYLGNFPQAFTHLGLVGAARALDAALAARGSAAGQVVHDTLVAVGGDA</sequence>
<gene>
    <name evidence="3" type="ORF">GCM10010123_40750</name>
</gene>
<evidence type="ECO:0000313" key="3">
    <source>
        <dbReference type="EMBL" id="GGK06850.1"/>
    </source>
</evidence>
<dbReference type="InterPro" id="IPR011613">
    <property type="entry name" value="GH15-like"/>
</dbReference>
<feature type="domain" description="GH15-like" evidence="1">
    <location>
        <begin position="225"/>
        <end position="590"/>
    </location>
</feature>
<comment type="caution">
    <text evidence="3">The sequence shown here is derived from an EMBL/GenBank/DDBJ whole genome shotgun (WGS) entry which is preliminary data.</text>
</comment>
<name>A0A8J3BAN8_9ACTN</name>
<evidence type="ECO:0000259" key="2">
    <source>
        <dbReference type="Pfam" id="PF19291"/>
    </source>
</evidence>
<dbReference type="Pfam" id="PF00723">
    <property type="entry name" value="Glyco_hydro_15"/>
    <property type="match status" value="1"/>
</dbReference>
<evidence type="ECO:0000313" key="4">
    <source>
        <dbReference type="Proteomes" id="UP000649739"/>
    </source>
</evidence>
<keyword evidence="4" id="KW-1185">Reference proteome</keyword>
<dbReference type="RefSeq" id="WP_189171812.1">
    <property type="nucleotide sequence ID" value="NZ_BMQB01000011.1"/>
</dbReference>
<evidence type="ECO:0000259" key="1">
    <source>
        <dbReference type="Pfam" id="PF00723"/>
    </source>
</evidence>
<feature type="domain" description="Trehalase-like N-terminal" evidence="2">
    <location>
        <begin position="5"/>
        <end position="184"/>
    </location>
</feature>
<dbReference type="SUPFAM" id="SSF48208">
    <property type="entry name" value="Six-hairpin glycosidases"/>
    <property type="match status" value="1"/>
</dbReference>
<dbReference type="EMBL" id="BMQB01000011">
    <property type="protein sequence ID" value="GGK06850.1"/>
    <property type="molecule type" value="Genomic_DNA"/>
</dbReference>
<dbReference type="GO" id="GO:0005975">
    <property type="term" value="P:carbohydrate metabolic process"/>
    <property type="evidence" value="ECO:0007669"/>
    <property type="project" value="InterPro"/>
</dbReference>
<reference evidence="3" key="1">
    <citation type="journal article" date="2014" name="Int. J. Syst. Evol. Microbiol.">
        <title>Complete genome sequence of Corynebacterium casei LMG S-19264T (=DSM 44701T), isolated from a smear-ripened cheese.</title>
        <authorList>
            <consortium name="US DOE Joint Genome Institute (JGI-PGF)"/>
            <person name="Walter F."/>
            <person name="Albersmeier A."/>
            <person name="Kalinowski J."/>
            <person name="Ruckert C."/>
        </authorList>
    </citation>
    <scope>NUCLEOTIDE SEQUENCE</scope>
    <source>
        <strain evidence="3">JCM 3090</strain>
    </source>
</reference>
<reference evidence="3" key="2">
    <citation type="submission" date="2020-09" db="EMBL/GenBank/DDBJ databases">
        <authorList>
            <person name="Sun Q."/>
            <person name="Ohkuma M."/>
        </authorList>
    </citation>
    <scope>NUCLEOTIDE SEQUENCE</scope>
    <source>
        <strain evidence="3">JCM 3090</strain>
    </source>
</reference>
<dbReference type="Gene3D" id="1.50.10.10">
    <property type="match status" value="1"/>
</dbReference>
<dbReference type="InterPro" id="IPR045582">
    <property type="entry name" value="Trehalase-like_N"/>
</dbReference>
<dbReference type="GO" id="GO:0004553">
    <property type="term" value="F:hydrolase activity, hydrolyzing O-glycosyl compounds"/>
    <property type="evidence" value="ECO:0007669"/>
    <property type="project" value="TreeGrafter"/>
</dbReference>